<dbReference type="Pfam" id="PF02654">
    <property type="entry name" value="CobS"/>
    <property type="match status" value="1"/>
</dbReference>
<evidence type="ECO:0000256" key="7">
    <source>
        <dbReference type="ARBA" id="ARBA00022475"/>
    </source>
</evidence>
<accession>A0AAW4IJU1</accession>
<keyword evidence="7 19" id="KW-1003">Cell membrane</keyword>
<evidence type="ECO:0000256" key="13">
    <source>
        <dbReference type="ARBA" id="ARBA00023136"/>
    </source>
</evidence>
<dbReference type="GO" id="GO:0005886">
    <property type="term" value="C:plasma membrane"/>
    <property type="evidence" value="ECO:0007669"/>
    <property type="project" value="UniProtKB-SubCell"/>
</dbReference>
<dbReference type="EC" id="2.7.8.26" evidence="5 19"/>
<keyword evidence="13 19" id="KW-0472">Membrane</keyword>
<comment type="similarity">
    <text evidence="4 19">Belongs to the CobS family.</text>
</comment>
<evidence type="ECO:0000256" key="16">
    <source>
        <dbReference type="ARBA" id="ARBA00032853"/>
    </source>
</evidence>
<dbReference type="InterPro" id="IPR003805">
    <property type="entry name" value="CobS"/>
</dbReference>
<evidence type="ECO:0000256" key="11">
    <source>
        <dbReference type="ARBA" id="ARBA00022842"/>
    </source>
</evidence>
<proteinExistence type="inferred from homology"/>
<evidence type="ECO:0000256" key="14">
    <source>
        <dbReference type="ARBA" id="ARBA00025228"/>
    </source>
</evidence>
<evidence type="ECO:0000313" key="22">
    <source>
        <dbReference type="Proteomes" id="UP000664161"/>
    </source>
</evidence>
<evidence type="ECO:0000256" key="6">
    <source>
        <dbReference type="ARBA" id="ARBA00015850"/>
    </source>
</evidence>
<evidence type="ECO:0000256" key="5">
    <source>
        <dbReference type="ARBA" id="ARBA00013200"/>
    </source>
</evidence>
<keyword evidence="12 19" id="KW-1133">Transmembrane helix</keyword>
<evidence type="ECO:0000256" key="10">
    <source>
        <dbReference type="ARBA" id="ARBA00022692"/>
    </source>
</evidence>
<evidence type="ECO:0000256" key="8">
    <source>
        <dbReference type="ARBA" id="ARBA00022573"/>
    </source>
</evidence>
<evidence type="ECO:0000313" key="21">
    <source>
        <dbReference type="EMBL" id="MBO1515782.1"/>
    </source>
</evidence>
<feature type="transmembrane region" description="Helical" evidence="19">
    <location>
        <begin position="161"/>
        <end position="181"/>
    </location>
</feature>
<keyword evidence="9 19" id="KW-0808">Transferase</keyword>
<feature type="transmembrane region" description="Helical" evidence="19">
    <location>
        <begin position="257"/>
        <end position="274"/>
    </location>
</feature>
<name>A0AAW4IJU1_9GAMM</name>
<evidence type="ECO:0000256" key="4">
    <source>
        <dbReference type="ARBA" id="ARBA00010561"/>
    </source>
</evidence>
<comment type="caution">
    <text evidence="21">The sequence shown here is derived from an EMBL/GenBank/DDBJ whole genome shotgun (WGS) entry which is preliminary data.</text>
</comment>
<comment type="catalytic activity">
    <reaction evidence="17 19">
        <text>alpha-ribazole + adenosylcob(III)inamide-GDP = adenosylcob(III)alamin + GMP + H(+)</text>
        <dbReference type="Rhea" id="RHEA:16049"/>
        <dbReference type="ChEBI" id="CHEBI:10329"/>
        <dbReference type="ChEBI" id="CHEBI:15378"/>
        <dbReference type="ChEBI" id="CHEBI:18408"/>
        <dbReference type="ChEBI" id="CHEBI:58115"/>
        <dbReference type="ChEBI" id="CHEBI:60487"/>
        <dbReference type="EC" id="2.7.8.26"/>
    </reaction>
</comment>
<evidence type="ECO:0000256" key="3">
    <source>
        <dbReference type="ARBA" id="ARBA00004663"/>
    </source>
</evidence>
<dbReference type="GO" id="GO:0009236">
    <property type="term" value="P:cobalamin biosynthetic process"/>
    <property type="evidence" value="ECO:0007669"/>
    <property type="project" value="UniProtKB-UniRule"/>
</dbReference>
<dbReference type="PANTHER" id="PTHR34148">
    <property type="entry name" value="ADENOSYLCOBINAMIDE-GDP RIBAZOLETRANSFERASE"/>
    <property type="match status" value="1"/>
</dbReference>
<comment type="catalytic activity">
    <reaction evidence="18 19">
        <text>alpha-ribazole 5'-phosphate + adenosylcob(III)inamide-GDP = adenosylcob(III)alamin 5'-phosphate + GMP + H(+)</text>
        <dbReference type="Rhea" id="RHEA:23560"/>
        <dbReference type="ChEBI" id="CHEBI:15378"/>
        <dbReference type="ChEBI" id="CHEBI:57918"/>
        <dbReference type="ChEBI" id="CHEBI:58115"/>
        <dbReference type="ChEBI" id="CHEBI:60487"/>
        <dbReference type="ChEBI" id="CHEBI:60493"/>
        <dbReference type="EC" id="2.7.8.26"/>
    </reaction>
</comment>
<organism evidence="21 22">
    <name type="scientific">Psychrobacter halodurans</name>
    <dbReference type="NCBI Taxonomy" id="2818439"/>
    <lineage>
        <taxon>Bacteria</taxon>
        <taxon>Pseudomonadati</taxon>
        <taxon>Pseudomonadota</taxon>
        <taxon>Gammaproteobacteria</taxon>
        <taxon>Moraxellales</taxon>
        <taxon>Moraxellaceae</taxon>
        <taxon>Psychrobacter</taxon>
    </lineage>
</organism>
<comment type="function">
    <text evidence="14 19">Joins adenosylcobinamide-GDP and alpha-ribazole to generate adenosylcobalamin (Ado-cobalamin). Also synthesizes adenosylcobalamin 5'-phosphate from adenosylcobinamide-GDP and alpha-ribazole 5'-phosphate.</text>
</comment>
<evidence type="ECO:0000256" key="12">
    <source>
        <dbReference type="ARBA" id="ARBA00022989"/>
    </source>
</evidence>
<gene>
    <name evidence="19 21" type="primary">cobS</name>
    <name evidence="21" type="ORF">J3491_00335</name>
</gene>
<reference evidence="21 22" key="1">
    <citation type="submission" date="2021-03" db="EMBL/GenBank/DDBJ databases">
        <authorList>
            <person name="Shang D.-D."/>
            <person name="Du Z.-J."/>
            <person name="Chen G.-J."/>
        </authorList>
    </citation>
    <scope>NUCLEOTIDE SEQUENCE [LARGE SCALE GENOMIC DNA]</scope>
    <source>
        <strain evidence="21 22">F2608</strain>
    </source>
</reference>
<evidence type="ECO:0000256" key="20">
    <source>
        <dbReference type="SAM" id="MobiDB-lite"/>
    </source>
</evidence>
<dbReference type="GO" id="GO:0051073">
    <property type="term" value="F:adenosylcobinamide-GDP ribazoletransferase activity"/>
    <property type="evidence" value="ECO:0007669"/>
    <property type="project" value="UniProtKB-UniRule"/>
</dbReference>
<evidence type="ECO:0000256" key="17">
    <source>
        <dbReference type="ARBA" id="ARBA00048623"/>
    </source>
</evidence>
<comment type="pathway">
    <text evidence="3 19">Cofactor biosynthesis; adenosylcobalamin biosynthesis; adenosylcobalamin from cob(II)yrinate a,c-diamide: step 7/7.</text>
</comment>
<keyword evidence="8 19" id="KW-0169">Cobalamin biosynthesis</keyword>
<comment type="cofactor">
    <cofactor evidence="1 19">
        <name>Mg(2+)</name>
        <dbReference type="ChEBI" id="CHEBI:18420"/>
    </cofactor>
</comment>
<feature type="transmembrane region" description="Helical" evidence="19">
    <location>
        <begin position="187"/>
        <end position="210"/>
    </location>
</feature>
<feature type="region of interest" description="Disordered" evidence="20">
    <location>
        <begin position="1"/>
        <end position="45"/>
    </location>
</feature>
<keyword evidence="22" id="KW-1185">Reference proteome</keyword>
<evidence type="ECO:0000256" key="9">
    <source>
        <dbReference type="ARBA" id="ARBA00022679"/>
    </source>
</evidence>
<evidence type="ECO:0000256" key="19">
    <source>
        <dbReference type="HAMAP-Rule" id="MF_00719"/>
    </source>
</evidence>
<dbReference type="RefSeq" id="WP_207968815.1">
    <property type="nucleotide sequence ID" value="NZ_JAGBKN010000001.1"/>
</dbReference>
<keyword evidence="11 19" id="KW-0460">Magnesium</keyword>
<keyword evidence="10 19" id="KW-0812">Transmembrane</keyword>
<evidence type="ECO:0000256" key="2">
    <source>
        <dbReference type="ARBA" id="ARBA00004651"/>
    </source>
</evidence>
<sequence length="315" mass="33607">MSKLLNEPPNQLPNQPKGQSTEQPTRQSENAPLDRSAPPQQSVATPSIGQCIKQEGILLLVAVQFLTRLPVPAFKTYDPQWLHQSSRHFPAVGLLVGLLCAGVFWLASLLFTPLVAAVISTVFGVRLTGAFHEDGLADSCDGLGGGLTRERTLTIMKDSRLGAYGVLGLVSALLIKISLLASMPLSVAIVALIMAHTASRLLCISLLALLPYGGEVEHAKAKPMAQQLTPLQALFSSGWLLVAGALVVFLLPSTVQQIGLSQWIVALILALLATDYMRRLLRRRLDGYTGDGLGATQQVSEIAIYAGLAASIPFV</sequence>
<feature type="transmembrane region" description="Helical" evidence="19">
    <location>
        <begin position="94"/>
        <end position="119"/>
    </location>
</feature>
<dbReference type="PANTHER" id="PTHR34148:SF1">
    <property type="entry name" value="ADENOSYLCOBINAMIDE-GDP RIBAZOLETRANSFERASE"/>
    <property type="match status" value="1"/>
</dbReference>
<feature type="compositionally biased region" description="Polar residues" evidence="20">
    <location>
        <begin position="17"/>
        <end position="30"/>
    </location>
</feature>
<evidence type="ECO:0000256" key="1">
    <source>
        <dbReference type="ARBA" id="ARBA00001946"/>
    </source>
</evidence>
<evidence type="ECO:0000256" key="18">
    <source>
        <dbReference type="ARBA" id="ARBA00049504"/>
    </source>
</evidence>
<dbReference type="EMBL" id="JAGBKN010000001">
    <property type="protein sequence ID" value="MBO1515782.1"/>
    <property type="molecule type" value="Genomic_DNA"/>
</dbReference>
<feature type="transmembrane region" description="Helical" evidence="19">
    <location>
        <begin position="231"/>
        <end position="251"/>
    </location>
</feature>
<dbReference type="Proteomes" id="UP000664161">
    <property type="component" value="Unassembled WGS sequence"/>
</dbReference>
<dbReference type="HAMAP" id="MF_00719">
    <property type="entry name" value="CobS"/>
    <property type="match status" value="1"/>
</dbReference>
<comment type="subcellular location">
    <subcellularLocation>
        <location evidence="2 19">Cell membrane</location>
        <topology evidence="2 19">Multi-pass membrane protein</topology>
    </subcellularLocation>
</comment>
<feature type="compositionally biased region" description="Low complexity" evidence="20">
    <location>
        <begin position="1"/>
        <end position="16"/>
    </location>
</feature>
<dbReference type="GO" id="GO:0008818">
    <property type="term" value="F:cobalamin 5'-phosphate synthase activity"/>
    <property type="evidence" value="ECO:0007669"/>
    <property type="project" value="UniProtKB-UniRule"/>
</dbReference>
<dbReference type="AlphaFoldDB" id="A0AAW4IJU1"/>
<protein>
    <recommendedName>
        <fullName evidence="6 19">Adenosylcobinamide-GDP ribazoletransferase</fullName>
        <ecNumber evidence="5 19">2.7.8.26</ecNumber>
    </recommendedName>
    <alternativeName>
        <fullName evidence="16 19">Cobalamin synthase</fullName>
    </alternativeName>
    <alternativeName>
        <fullName evidence="15 19">Cobalamin-5'-phosphate synthase</fullName>
    </alternativeName>
</protein>
<evidence type="ECO:0000256" key="15">
    <source>
        <dbReference type="ARBA" id="ARBA00032605"/>
    </source>
</evidence>
<dbReference type="NCBIfam" id="TIGR00317">
    <property type="entry name" value="cobS"/>
    <property type="match status" value="1"/>
</dbReference>